<protein>
    <submittedName>
        <fullName evidence="3">Trafficking protein particle complex subunit 6A isoform X1</fullName>
    </submittedName>
</protein>
<reference evidence="3" key="1">
    <citation type="submission" date="2025-08" db="UniProtKB">
        <authorList>
            <consortium name="RefSeq"/>
        </authorList>
    </citation>
    <scope>IDENTIFICATION</scope>
    <source>
        <tissue evidence="3">Blood</tissue>
    </source>
</reference>
<organism evidence="2 3">
    <name type="scientific">Zalophus californianus</name>
    <name type="common">California sealion</name>
    <dbReference type="NCBI Taxonomy" id="9704"/>
    <lineage>
        <taxon>Eukaryota</taxon>
        <taxon>Metazoa</taxon>
        <taxon>Chordata</taxon>
        <taxon>Craniata</taxon>
        <taxon>Vertebrata</taxon>
        <taxon>Euteleostomi</taxon>
        <taxon>Mammalia</taxon>
        <taxon>Eutheria</taxon>
        <taxon>Laurasiatheria</taxon>
        <taxon>Carnivora</taxon>
        <taxon>Caniformia</taxon>
        <taxon>Pinnipedia</taxon>
        <taxon>Otariidae</taxon>
        <taxon>Zalophus</taxon>
    </lineage>
</organism>
<name>A0A6J2F4U2_ZALCA</name>
<dbReference type="KEGG" id="zca:113936503"/>
<dbReference type="CTD" id="79090"/>
<feature type="region of interest" description="Disordered" evidence="1">
    <location>
        <begin position="21"/>
        <end position="76"/>
    </location>
</feature>
<dbReference type="GeneID" id="113936503"/>
<accession>A0A6J2F4U2</accession>
<feature type="compositionally biased region" description="Low complexity" evidence="1">
    <location>
        <begin position="26"/>
        <end position="55"/>
    </location>
</feature>
<keyword evidence="2" id="KW-1185">Reference proteome</keyword>
<dbReference type="Proteomes" id="UP000515165">
    <property type="component" value="Chromosome 17"/>
</dbReference>
<evidence type="ECO:0000313" key="3">
    <source>
        <dbReference type="RefSeq" id="XP_027475606.1"/>
    </source>
</evidence>
<proteinExistence type="predicted"/>
<sequence length="182" mass="19246">MADAALFEFLHTEMVAELWTHPSDPGPGAAPGDTGLQRGVGHPQVPVQRPVGGRVPKADGQPPHQSPAPTGLFSVPRGPTSCRTIASLFSSGWPRACSIWRKHPSSWPSPAASCEAPSASWASRAWSPPPWHPCPPGPPSDELKFHASLGPACPLLSTPPSALLGSLWIPLPRTEPSRHLPE</sequence>
<gene>
    <name evidence="3" type="primary">TRAPPC6A</name>
</gene>
<dbReference type="AlphaFoldDB" id="A0A6J2F4U2"/>
<evidence type="ECO:0000313" key="2">
    <source>
        <dbReference type="Proteomes" id="UP000515165"/>
    </source>
</evidence>
<evidence type="ECO:0000256" key="1">
    <source>
        <dbReference type="SAM" id="MobiDB-lite"/>
    </source>
</evidence>
<dbReference type="RefSeq" id="XP_027475606.1">
    <property type="nucleotide sequence ID" value="XM_027619805.1"/>
</dbReference>